<evidence type="ECO:0000313" key="4">
    <source>
        <dbReference type="Proteomes" id="UP000076798"/>
    </source>
</evidence>
<feature type="transmembrane region" description="Helical" evidence="2">
    <location>
        <begin position="39"/>
        <end position="57"/>
    </location>
</feature>
<keyword evidence="4" id="KW-1185">Reference proteome</keyword>
<keyword evidence="2" id="KW-0472">Membrane</keyword>
<feature type="transmembrane region" description="Helical" evidence="2">
    <location>
        <begin position="6"/>
        <end position="27"/>
    </location>
</feature>
<feature type="compositionally biased region" description="Basic and acidic residues" evidence="1">
    <location>
        <begin position="63"/>
        <end position="83"/>
    </location>
</feature>
<name>A0A166C5U7_9AGAM</name>
<accession>A0A166C5U7</accession>
<keyword evidence="2" id="KW-1133">Transmembrane helix</keyword>
<evidence type="ECO:0000313" key="3">
    <source>
        <dbReference type="EMBL" id="KZT37109.1"/>
    </source>
</evidence>
<evidence type="ECO:0000256" key="2">
    <source>
        <dbReference type="SAM" id="Phobius"/>
    </source>
</evidence>
<feature type="compositionally biased region" description="Polar residues" evidence="1">
    <location>
        <begin position="85"/>
        <end position="99"/>
    </location>
</feature>
<feature type="region of interest" description="Disordered" evidence="1">
    <location>
        <begin position="59"/>
        <end position="99"/>
    </location>
</feature>
<gene>
    <name evidence="3" type="ORF">SISSUDRAFT_1048956</name>
</gene>
<protein>
    <submittedName>
        <fullName evidence="3">Uncharacterized protein</fullName>
    </submittedName>
</protein>
<organism evidence="3 4">
    <name type="scientific">Sistotremastrum suecicum HHB10207 ss-3</name>
    <dbReference type="NCBI Taxonomy" id="1314776"/>
    <lineage>
        <taxon>Eukaryota</taxon>
        <taxon>Fungi</taxon>
        <taxon>Dikarya</taxon>
        <taxon>Basidiomycota</taxon>
        <taxon>Agaricomycotina</taxon>
        <taxon>Agaricomycetes</taxon>
        <taxon>Sistotremastrales</taxon>
        <taxon>Sistotremastraceae</taxon>
        <taxon>Sistotremastrum</taxon>
    </lineage>
</organism>
<dbReference type="EMBL" id="KV428091">
    <property type="protein sequence ID" value="KZT37109.1"/>
    <property type="molecule type" value="Genomic_DNA"/>
</dbReference>
<keyword evidence="2" id="KW-0812">Transmembrane</keyword>
<reference evidence="3 4" key="1">
    <citation type="journal article" date="2016" name="Mol. Biol. Evol.">
        <title>Comparative Genomics of Early-Diverging Mushroom-Forming Fungi Provides Insights into the Origins of Lignocellulose Decay Capabilities.</title>
        <authorList>
            <person name="Nagy L.G."/>
            <person name="Riley R."/>
            <person name="Tritt A."/>
            <person name="Adam C."/>
            <person name="Daum C."/>
            <person name="Floudas D."/>
            <person name="Sun H."/>
            <person name="Yadav J.S."/>
            <person name="Pangilinan J."/>
            <person name="Larsson K.H."/>
            <person name="Matsuura K."/>
            <person name="Barry K."/>
            <person name="Labutti K."/>
            <person name="Kuo R."/>
            <person name="Ohm R.A."/>
            <person name="Bhattacharya S.S."/>
            <person name="Shirouzu T."/>
            <person name="Yoshinaga Y."/>
            <person name="Martin F.M."/>
            <person name="Grigoriev I.V."/>
            <person name="Hibbett D.S."/>
        </authorList>
    </citation>
    <scope>NUCLEOTIDE SEQUENCE [LARGE SCALE GENOMIC DNA]</scope>
    <source>
        <strain evidence="3 4">HHB10207 ss-3</strain>
    </source>
</reference>
<sequence>MSRQMWLVIPACFILLSFLFLCMYTILRDAAISSSSRTFSYVAGVVLMIPFAVALHASCSQSDKQRPEKGSWDKDPYGDRREQGPNPQFSPKGSQVAQA</sequence>
<dbReference type="Proteomes" id="UP000076798">
    <property type="component" value="Unassembled WGS sequence"/>
</dbReference>
<dbReference type="AlphaFoldDB" id="A0A166C5U7"/>
<proteinExistence type="predicted"/>
<evidence type="ECO:0000256" key="1">
    <source>
        <dbReference type="SAM" id="MobiDB-lite"/>
    </source>
</evidence>